<evidence type="ECO:0000313" key="2">
    <source>
        <dbReference type="Proteomes" id="UP001224775"/>
    </source>
</evidence>
<protein>
    <submittedName>
        <fullName evidence="1">Uncharacterized protein</fullName>
    </submittedName>
</protein>
<sequence>MTSPSIIPSSRWFRASVLTYASIFYTTTTHAFSTPSPQIPPFINPQTPEEVVQNQLFHYQIKNLESAFSYNSPENKQATGTISDFETSLQTPPYNLLVNHERADVLLEVIPDGMFHEDDTERENYDTALCLVCIRPNKEVKKNHPVWFWWELSRNIDDEDEEDVGEQWMVDCIIPDFEDLDFETDSLTIEEFGEGDDDDELTIYWDVGGL</sequence>
<accession>A0AAD8Y8P9</accession>
<organism evidence="1 2">
    <name type="scientific">Skeletonema marinoi</name>
    <dbReference type="NCBI Taxonomy" id="267567"/>
    <lineage>
        <taxon>Eukaryota</taxon>
        <taxon>Sar</taxon>
        <taxon>Stramenopiles</taxon>
        <taxon>Ochrophyta</taxon>
        <taxon>Bacillariophyta</taxon>
        <taxon>Coscinodiscophyceae</taxon>
        <taxon>Thalassiosirophycidae</taxon>
        <taxon>Thalassiosirales</taxon>
        <taxon>Skeletonemataceae</taxon>
        <taxon>Skeletonema</taxon>
        <taxon>Skeletonema marinoi-dohrnii complex</taxon>
    </lineage>
</organism>
<evidence type="ECO:0000313" key="1">
    <source>
        <dbReference type="EMBL" id="KAK1741572.1"/>
    </source>
</evidence>
<name>A0AAD8Y8P9_9STRA</name>
<dbReference type="EMBL" id="JATAAI010000013">
    <property type="protein sequence ID" value="KAK1741572.1"/>
    <property type="molecule type" value="Genomic_DNA"/>
</dbReference>
<dbReference type="Proteomes" id="UP001224775">
    <property type="component" value="Unassembled WGS sequence"/>
</dbReference>
<gene>
    <name evidence="1" type="ORF">QTG54_008050</name>
</gene>
<keyword evidence="2" id="KW-1185">Reference proteome</keyword>
<proteinExistence type="predicted"/>
<reference evidence="1" key="1">
    <citation type="submission" date="2023-06" db="EMBL/GenBank/DDBJ databases">
        <title>Survivors Of The Sea: Transcriptome response of Skeletonema marinoi to long-term dormancy.</title>
        <authorList>
            <person name="Pinder M.I.M."/>
            <person name="Kourtchenko O."/>
            <person name="Robertson E.K."/>
            <person name="Larsson T."/>
            <person name="Maumus F."/>
            <person name="Osuna-Cruz C.M."/>
            <person name="Vancaester E."/>
            <person name="Stenow R."/>
            <person name="Vandepoele K."/>
            <person name="Ploug H."/>
            <person name="Bruchert V."/>
            <person name="Godhe A."/>
            <person name="Topel M."/>
        </authorList>
    </citation>
    <scope>NUCLEOTIDE SEQUENCE</scope>
    <source>
        <strain evidence="1">R05AC</strain>
    </source>
</reference>
<dbReference type="AlphaFoldDB" id="A0AAD8Y8P9"/>
<comment type="caution">
    <text evidence="1">The sequence shown here is derived from an EMBL/GenBank/DDBJ whole genome shotgun (WGS) entry which is preliminary data.</text>
</comment>